<keyword evidence="3" id="KW-0812">Transmembrane</keyword>
<keyword evidence="3" id="KW-1133">Transmembrane helix</keyword>
<dbReference type="PANTHER" id="PTHR11360">
    <property type="entry name" value="MONOCARBOXYLATE TRANSPORTER"/>
    <property type="match status" value="1"/>
</dbReference>
<evidence type="ECO:0000256" key="3">
    <source>
        <dbReference type="SAM" id="Phobius"/>
    </source>
</evidence>
<feature type="transmembrane region" description="Helical" evidence="3">
    <location>
        <begin position="244"/>
        <end position="265"/>
    </location>
</feature>
<evidence type="ECO:0000256" key="2">
    <source>
        <dbReference type="ARBA" id="ARBA00006727"/>
    </source>
</evidence>
<feature type="transmembrane region" description="Helical" evidence="3">
    <location>
        <begin position="172"/>
        <end position="192"/>
    </location>
</feature>
<comment type="caution">
    <text evidence="5">The sequence shown here is derived from an EMBL/GenBank/DDBJ whole genome shotgun (WGS) entry which is preliminary data.</text>
</comment>
<dbReference type="Pfam" id="PF07690">
    <property type="entry name" value="MFS_1"/>
    <property type="match status" value="1"/>
</dbReference>
<keyword evidence="6" id="KW-1185">Reference proteome</keyword>
<reference evidence="5" key="1">
    <citation type="submission" date="2022-10" db="EMBL/GenBank/DDBJ databases">
        <title>Determination and structural analysis of whole genome sequence of Sarocladium strictum F4-1.</title>
        <authorList>
            <person name="Hu L."/>
            <person name="Jiang Y."/>
        </authorList>
    </citation>
    <scope>NUCLEOTIDE SEQUENCE</scope>
    <source>
        <strain evidence="5">F4-1</strain>
    </source>
</reference>
<evidence type="ECO:0000259" key="4">
    <source>
        <dbReference type="PROSITE" id="PS50850"/>
    </source>
</evidence>
<dbReference type="Gene3D" id="1.20.1250.20">
    <property type="entry name" value="MFS general substrate transporter like domains"/>
    <property type="match status" value="2"/>
</dbReference>
<dbReference type="Proteomes" id="UP001175261">
    <property type="component" value="Unassembled WGS sequence"/>
</dbReference>
<feature type="domain" description="Major facilitator superfamily (MFS) profile" evidence="4">
    <location>
        <begin position="248"/>
        <end position="437"/>
    </location>
</feature>
<feature type="transmembrane region" description="Helical" evidence="3">
    <location>
        <begin position="277"/>
        <end position="300"/>
    </location>
</feature>
<dbReference type="EMBL" id="JAPDFR010000008">
    <property type="protein sequence ID" value="KAK0384037.1"/>
    <property type="molecule type" value="Genomic_DNA"/>
</dbReference>
<feature type="transmembrane region" description="Helical" evidence="3">
    <location>
        <begin position="46"/>
        <end position="64"/>
    </location>
</feature>
<protein>
    <recommendedName>
        <fullName evidence="4">Major facilitator superfamily (MFS) profile domain-containing protein</fullName>
    </recommendedName>
</protein>
<dbReference type="AlphaFoldDB" id="A0AA39GB26"/>
<name>A0AA39GB26_SARSR</name>
<accession>A0AA39GB26</accession>
<feature type="transmembrane region" description="Helical" evidence="3">
    <location>
        <begin position="312"/>
        <end position="334"/>
    </location>
</feature>
<dbReference type="InterPro" id="IPR050327">
    <property type="entry name" value="Proton-linked_MCT"/>
</dbReference>
<feature type="transmembrane region" description="Helical" evidence="3">
    <location>
        <begin position="411"/>
        <end position="431"/>
    </location>
</feature>
<comment type="similarity">
    <text evidence="2">Belongs to the major facilitator superfamily. Monocarboxylate porter (TC 2.A.1.13) family.</text>
</comment>
<dbReference type="PROSITE" id="PS50850">
    <property type="entry name" value="MFS"/>
    <property type="match status" value="1"/>
</dbReference>
<feature type="transmembrane region" description="Helical" evidence="3">
    <location>
        <begin position="340"/>
        <end position="358"/>
    </location>
</feature>
<dbReference type="SUPFAM" id="SSF103473">
    <property type="entry name" value="MFS general substrate transporter"/>
    <property type="match status" value="1"/>
</dbReference>
<organism evidence="5 6">
    <name type="scientific">Sarocladium strictum</name>
    <name type="common">Black bundle disease fungus</name>
    <name type="synonym">Acremonium strictum</name>
    <dbReference type="NCBI Taxonomy" id="5046"/>
    <lineage>
        <taxon>Eukaryota</taxon>
        <taxon>Fungi</taxon>
        <taxon>Dikarya</taxon>
        <taxon>Ascomycota</taxon>
        <taxon>Pezizomycotina</taxon>
        <taxon>Sordariomycetes</taxon>
        <taxon>Hypocreomycetidae</taxon>
        <taxon>Hypocreales</taxon>
        <taxon>Sarocladiaceae</taxon>
        <taxon>Sarocladium</taxon>
    </lineage>
</organism>
<feature type="transmembrane region" description="Helical" evidence="3">
    <location>
        <begin position="204"/>
        <end position="224"/>
    </location>
</feature>
<keyword evidence="3" id="KW-0472">Membrane</keyword>
<dbReference type="InterPro" id="IPR011701">
    <property type="entry name" value="MFS"/>
</dbReference>
<dbReference type="PANTHER" id="PTHR11360:SF287">
    <property type="entry name" value="MFS MONOCARBOXYLATE TRANSPORTER"/>
    <property type="match status" value="1"/>
</dbReference>
<feature type="transmembrane region" description="Helical" evidence="3">
    <location>
        <begin position="84"/>
        <end position="104"/>
    </location>
</feature>
<evidence type="ECO:0000313" key="5">
    <source>
        <dbReference type="EMBL" id="KAK0384037.1"/>
    </source>
</evidence>
<feature type="transmembrane region" description="Helical" evidence="3">
    <location>
        <begin position="140"/>
        <end position="160"/>
    </location>
</feature>
<feature type="transmembrane region" description="Helical" evidence="3">
    <location>
        <begin position="116"/>
        <end position="134"/>
    </location>
</feature>
<comment type="subcellular location">
    <subcellularLocation>
        <location evidence="1">Membrane</location>
        <topology evidence="1">Multi-pass membrane protein</topology>
    </subcellularLocation>
</comment>
<feature type="transmembrane region" description="Helical" evidence="3">
    <location>
        <begin position="370"/>
        <end position="391"/>
    </location>
</feature>
<proteinExistence type="inferred from homology"/>
<evidence type="ECO:0000256" key="1">
    <source>
        <dbReference type="ARBA" id="ARBA00004141"/>
    </source>
</evidence>
<dbReference type="InterPro" id="IPR036259">
    <property type="entry name" value="MFS_trans_sf"/>
</dbReference>
<sequence>MATELQTLNVAPARDTDDVDAAEGSDRETLIQTLPSPDRGKEAYRFLFAAFIIEGVLWGFPQSYGVFQKFYSSQPDFQGDQNNIPLIGTLANSVYFLGAPLATPLAKRFQHRQKEVIFAGWVICVVSLVAASFATSVPALVMTQGVLYGLGFTALYFPVLRMLNEWFIARRGLAYGIMFAGSGVSGAGYPFVLELLLSKFGFRTTLRAMAVMLFVVILPVLPFLKGRLPVSQQGALRGLDVSFFGQPLFYVFAFANLVQALGYYVPGLFLPTYASSLGLSGTTGALVLAAFNLATTFGQVSMGFASDRISNALLLVFVSSFVSAVASFLLWGFAASLPTLLAFALIYGWFAGGFVILWPKFGSILSEDPGPVYSMMAFGKGIGNILIGPLSGPLMAGQVRPGYGLNRYEPLILYLGSMMLLSSLSILGWPVRLRSAP</sequence>
<evidence type="ECO:0000313" key="6">
    <source>
        <dbReference type="Proteomes" id="UP001175261"/>
    </source>
</evidence>
<dbReference type="InterPro" id="IPR020846">
    <property type="entry name" value="MFS_dom"/>
</dbReference>
<dbReference type="GO" id="GO:0022857">
    <property type="term" value="F:transmembrane transporter activity"/>
    <property type="evidence" value="ECO:0007669"/>
    <property type="project" value="InterPro"/>
</dbReference>
<dbReference type="GO" id="GO:0016020">
    <property type="term" value="C:membrane"/>
    <property type="evidence" value="ECO:0007669"/>
    <property type="project" value="UniProtKB-SubCell"/>
</dbReference>
<gene>
    <name evidence="5" type="ORF">NLU13_8126</name>
</gene>